<sequence>MRKGGEWLFDRKNVVMQPGCAPIRLKEAILRYLPRNHGIDIAEYGYAENDARERLLGIWAADVESLHLYRRVHTSR</sequence>
<dbReference type="Proteomes" id="UP000002301">
    <property type="component" value="Plasmid pOANT01"/>
</dbReference>
<evidence type="ECO:0000313" key="1">
    <source>
        <dbReference type="EMBL" id="ABS17227.1"/>
    </source>
</evidence>
<name>A6X7M3_BRUA4</name>
<proteinExistence type="predicted"/>
<dbReference type="HOGENOM" id="CLU_2650889_0_0_5"/>
<gene>
    <name evidence="1" type="ordered locus">Oant_4540</name>
</gene>
<evidence type="ECO:0000313" key="2">
    <source>
        <dbReference type="Proteomes" id="UP000002301"/>
    </source>
</evidence>
<geneLocation type="plasmid" evidence="1 2">
    <name>pOANT01</name>
</geneLocation>
<protein>
    <submittedName>
        <fullName evidence="1">Uncharacterized protein</fullName>
    </submittedName>
</protein>
<dbReference type="KEGG" id="oan:Oant_4540"/>
<organism evidence="1 2">
    <name type="scientific">Brucella anthropi (strain ATCC 49188 / DSM 6882 / CCUG 24695 / JCM 21032 / LMG 3331 / NBRC 15819 / NCTC 12168 / Alc 37)</name>
    <name type="common">Ochrobactrum anthropi</name>
    <dbReference type="NCBI Taxonomy" id="439375"/>
    <lineage>
        <taxon>Bacteria</taxon>
        <taxon>Pseudomonadati</taxon>
        <taxon>Pseudomonadota</taxon>
        <taxon>Alphaproteobacteria</taxon>
        <taxon>Hyphomicrobiales</taxon>
        <taxon>Brucellaceae</taxon>
        <taxon>Brucella/Ochrobactrum group</taxon>
        <taxon>Brucella</taxon>
    </lineage>
</organism>
<dbReference type="AlphaFoldDB" id="A6X7M3"/>
<accession>A6X7M3</accession>
<keyword evidence="1" id="KW-0614">Plasmid</keyword>
<keyword evidence="2" id="KW-1185">Reference proteome</keyword>
<dbReference type="EMBL" id="CP000760">
    <property type="protein sequence ID" value="ABS17227.1"/>
    <property type="molecule type" value="Genomic_DNA"/>
</dbReference>
<reference evidence="1 2" key="1">
    <citation type="journal article" date="2011" name="J. Bacteriol.">
        <title>Genome of Ochrobactrum anthropi ATCC 49188 T, a versatile opportunistic pathogen and symbiont of several eukaryotic hosts.</title>
        <authorList>
            <person name="Chain P.S."/>
            <person name="Lang D.M."/>
            <person name="Comerci D.J."/>
            <person name="Malfatti S.A."/>
            <person name="Vergez L.M."/>
            <person name="Shin M."/>
            <person name="Ugalde R.A."/>
            <person name="Garcia E."/>
            <person name="Tolmasky M.E."/>
        </authorList>
    </citation>
    <scope>NUCLEOTIDE SEQUENCE [LARGE SCALE GENOMIC DNA]</scope>
    <source>
        <strain evidence="2">ATCC 49188 / DSM 6882 / CCUG 24695 / JCM 21032 / LMG 3331 / NBRC 15819 / NCTC 12168 / Alc 37</strain>
    </source>
</reference>